<dbReference type="Pfam" id="PF04577">
    <property type="entry name" value="Glyco_transf_61"/>
    <property type="match status" value="1"/>
</dbReference>
<evidence type="ECO:0000256" key="1">
    <source>
        <dbReference type="ARBA" id="ARBA00022676"/>
    </source>
</evidence>
<reference evidence="5" key="1">
    <citation type="submission" date="2020-05" db="EMBL/GenBank/DDBJ databases">
        <title>Phylogenomic resolution of chytrid fungi.</title>
        <authorList>
            <person name="Stajich J.E."/>
            <person name="Amses K."/>
            <person name="Simmons R."/>
            <person name="Seto K."/>
            <person name="Myers J."/>
            <person name="Bonds A."/>
            <person name="Quandt C.A."/>
            <person name="Barry K."/>
            <person name="Liu P."/>
            <person name="Grigoriev I."/>
            <person name="Longcore J.E."/>
            <person name="James T.Y."/>
        </authorList>
    </citation>
    <scope>NUCLEOTIDE SEQUENCE</scope>
    <source>
        <strain evidence="5">JEL0513</strain>
    </source>
</reference>
<keyword evidence="6" id="KW-1185">Reference proteome</keyword>
<dbReference type="InterPro" id="IPR049625">
    <property type="entry name" value="Glyco_transf_61_cat"/>
</dbReference>
<keyword evidence="3" id="KW-0325">Glycoprotein</keyword>
<dbReference type="EMBL" id="JADGJH010005473">
    <property type="protein sequence ID" value="KAJ3080459.1"/>
    <property type="molecule type" value="Genomic_DNA"/>
</dbReference>
<accession>A0AAD5SN31</accession>
<proteinExistence type="predicted"/>
<feature type="non-terminal residue" evidence="5">
    <location>
        <position position="104"/>
    </location>
</feature>
<evidence type="ECO:0000313" key="6">
    <source>
        <dbReference type="Proteomes" id="UP001211907"/>
    </source>
</evidence>
<evidence type="ECO:0000256" key="2">
    <source>
        <dbReference type="ARBA" id="ARBA00022679"/>
    </source>
</evidence>
<evidence type="ECO:0000313" key="5">
    <source>
        <dbReference type="EMBL" id="KAJ3080459.1"/>
    </source>
</evidence>
<feature type="domain" description="Glycosyltransferase 61 catalytic" evidence="4">
    <location>
        <begin position="9"/>
        <end position="82"/>
    </location>
</feature>
<dbReference type="Proteomes" id="UP001211907">
    <property type="component" value="Unassembled WGS sequence"/>
</dbReference>
<dbReference type="PANTHER" id="PTHR20961">
    <property type="entry name" value="GLYCOSYLTRANSFERASE"/>
    <property type="match status" value="1"/>
</dbReference>
<dbReference type="GO" id="GO:0016757">
    <property type="term" value="F:glycosyltransferase activity"/>
    <property type="evidence" value="ECO:0007669"/>
    <property type="project" value="UniProtKB-KW"/>
</dbReference>
<evidence type="ECO:0000259" key="4">
    <source>
        <dbReference type="Pfam" id="PF04577"/>
    </source>
</evidence>
<sequence length="104" mass="12234">MRRRPCITLVLREKNTAQQILNEHQVIARLEKFPIKLFVYRFSSSIAVIEQVRIIDKTHVFITMHGMAMAHIVFLKPNAYVIELFPYAFKKVVYQNMASVLNVR</sequence>
<gene>
    <name evidence="5" type="ORF">HK100_010135</name>
</gene>
<evidence type="ECO:0000256" key="3">
    <source>
        <dbReference type="ARBA" id="ARBA00023180"/>
    </source>
</evidence>
<keyword evidence="1" id="KW-0328">Glycosyltransferase</keyword>
<organism evidence="5 6">
    <name type="scientific">Physocladia obscura</name>
    <dbReference type="NCBI Taxonomy" id="109957"/>
    <lineage>
        <taxon>Eukaryota</taxon>
        <taxon>Fungi</taxon>
        <taxon>Fungi incertae sedis</taxon>
        <taxon>Chytridiomycota</taxon>
        <taxon>Chytridiomycota incertae sedis</taxon>
        <taxon>Chytridiomycetes</taxon>
        <taxon>Chytridiales</taxon>
        <taxon>Chytriomycetaceae</taxon>
        <taxon>Physocladia</taxon>
    </lineage>
</organism>
<dbReference type="InterPro" id="IPR007657">
    <property type="entry name" value="Glycosyltransferase_61"/>
</dbReference>
<name>A0AAD5SN31_9FUNG</name>
<keyword evidence="2" id="KW-0808">Transferase</keyword>
<protein>
    <recommendedName>
        <fullName evidence="4">Glycosyltransferase 61 catalytic domain-containing protein</fullName>
    </recommendedName>
</protein>
<comment type="caution">
    <text evidence="5">The sequence shown here is derived from an EMBL/GenBank/DDBJ whole genome shotgun (WGS) entry which is preliminary data.</text>
</comment>
<dbReference type="AlphaFoldDB" id="A0AAD5SN31"/>